<dbReference type="GO" id="GO:0080120">
    <property type="term" value="P:CAAX-box protein maturation"/>
    <property type="evidence" value="ECO:0007669"/>
    <property type="project" value="UniProtKB-ARBA"/>
</dbReference>
<feature type="transmembrane region" description="Helical" evidence="1">
    <location>
        <begin position="208"/>
        <end position="229"/>
    </location>
</feature>
<keyword evidence="3" id="KW-0645">Protease</keyword>
<dbReference type="Proteomes" id="UP000480275">
    <property type="component" value="Unassembled WGS sequence"/>
</dbReference>
<reference evidence="3 4" key="1">
    <citation type="submission" date="2019-10" db="EMBL/GenBank/DDBJ databases">
        <title>Whole-genome sequence of the purple nonsulfur photosynthetic bacterium Rhodocyclus tenuis.</title>
        <authorList>
            <person name="Kyndt J.A."/>
            <person name="Meyer T.E."/>
        </authorList>
    </citation>
    <scope>NUCLEOTIDE SEQUENCE [LARGE SCALE GENOMIC DNA]</scope>
    <source>
        <strain evidence="3 4">DSM 110</strain>
    </source>
</reference>
<keyword evidence="1" id="KW-1133">Transmembrane helix</keyword>
<feature type="transmembrane region" description="Helical" evidence="1">
    <location>
        <begin position="155"/>
        <end position="174"/>
    </location>
</feature>
<evidence type="ECO:0000313" key="3">
    <source>
        <dbReference type="EMBL" id="MQY51012.1"/>
    </source>
</evidence>
<dbReference type="AlphaFoldDB" id="A0A6L5JW46"/>
<feature type="transmembrane region" description="Helical" evidence="1">
    <location>
        <begin position="46"/>
        <end position="66"/>
    </location>
</feature>
<feature type="transmembrane region" description="Helical" evidence="1">
    <location>
        <begin position="78"/>
        <end position="103"/>
    </location>
</feature>
<organism evidence="3 4">
    <name type="scientific">Rhodocyclus tenuis</name>
    <name type="common">Rhodospirillum tenue</name>
    <dbReference type="NCBI Taxonomy" id="1066"/>
    <lineage>
        <taxon>Bacteria</taxon>
        <taxon>Pseudomonadati</taxon>
        <taxon>Pseudomonadota</taxon>
        <taxon>Betaproteobacteria</taxon>
        <taxon>Rhodocyclales</taxon>
        <taxon>Rhodocyclaceae</taxon>
        <taxon>Rhodocyclus</taxon>
    </lineage>
</organism>
<gene>
    <name evidence="3" type="ORF">GHK24_04360</name>
</gene>
<keyword evidence="3" id="KW-0378">Hydrolase</keyword>
<feature type="domain" description="CAAX prenyl protease 2/Lysostaphin resistance protein A-like" evidence="2">
    <location>
        <begin position="124"/>
        <end position="216"/>
    </location>
</feature>
<dbReference type="Pfam" id="PF02517">
    <property type="entry name" value="Rce1-like"/>
    <property type="match status" value="1"/>
</dbReference>
<feature type="transmembrane region" description="Helical" evidence="1">
    <location>
        <begin position="123"/>
        <end position="143"/>
    </location>
</feature>
<dbReference type="InterPro" id="IPR003675">
    <property type="entry name" value="Rce1/LyrA-like_dom"/>
</dbReference>
<keyword evidence="1" id="KW-0472">Membrane</keyword>
<feature type="transmembrane region" description="Helical" evidence="1">
    <location>
        <begin position="21"/>
        <end position="40"/>
    </location>
</feature>
<accession>A0A6L5JW46</accession>
<comment type="caution">
    <text evidence="3">The sequence shown here is derived from an EMBL/GenBank/DDBJ whole genome shotgun (WGS) entry which is preliminary data.</text>
</comment>
<dbReference type="OrthoDB" id="9787923at2"/>
<dbReference type="NCBIfam" id="TIGR03008">
    <property type="entry name" value="pepcterm_CAAX"/>
    <property type="match status" value="1"/>
</dbReference>
<evidence type="ECO:0000256" key="1">
    <source>
        <dbReference type="SAM" id="Phobius"/>
    </source>
</evidence>
<keyword evidence="1" id="KW-0812">Transmembrane</keyword>
<dbReference type="GO" id="GO:0004175">
    <property type="term" value="F:endopeptidase activity"/>
    <property type="evidence" value="ECO:0007669"/>
    <property type="project" value="UniProtKB-ARBA"/>
</dbReference>
<evidence type="ECO:0000259" key="2">
    <source>
        <dbReference type="Pfam" id="PF02517"/>
    </source>
</evidence>
<protein>
    <submittedName>
        <fullName evidence="3">CAAX prenyl protease-related protein</fullName>
    </submittedName>
</protein>
<evidence type="ECO:0000313" key="4">
    <source>
        <dbReference type="Proteomes" id="UP000480275"/>
    </source>
</evidence>
<dbReference type="EMBL" id="WIXJ01000002">
    <property type="protein sequence ID" value="MQY51012.1"/>
    <property type="molecule type" value="Genomic_DNA"/>
</dbReference>
<dbReference type="InterPro" id="IPR014346">
    <property type="entry name" value="Prenyl_protease-related"/>
</dbReference>
<proteinExistence type="predicted"/>
<dbReference type="GO" id="GO:0006508">
    <property type="term" value="P:proteolysis"/>
    <property type="evidence" value="ECO:0007669"/>
    <property type="project" value="UniProtKB-KW"/>
</dbReference>
<sequence>MTLLTQAAEDARAALPRSLPFALYIAFLAILPWLRAALPAGWDGRWLYGVQIGAVLLALLAFAPRFGELRPVALSGRAMATAILVGAGVFVVWIHLDAAWATFGRAGSGFDPRTPAGDIDWPLAMLRLFGAAAVVPVMEELFWRSFILRWIDEAAFLRLAPAAISLRALVISAALFGIEHTLWCAGIMAGLTYGALYRQSGTLWSPILAHATTNLLLGIWVLATGRWWFW</sequence>
<name>A0A6L5JW46_RHOTE</name>